<dbReference type="eggNOG" id="ENOG5033PRK">
    <property type="taxonomic scope" value="Bacteria"/>
</dbReference>
<dbReference type="AlphaFoldDB" id="H1Q152"/>
<keyword evidence="3" id="KW-1185">Reference proteome</keyword>
<dbReference type="HOGENOM" id="CLU_713425_0_0_10"/>
<dbReference type="EMBL" id="AGWK01000018">
    <property type="protein sequence ID" value="EHO72880.1"/>
    <property type="molecule type" value="Genomic_DNA"/>
</dbReference>
<comment type="caution">
    <text evidence="2">The sequence shown here is derived from an EMBL/GenBank/DDBJ whole genome shotgun (WGS) entry which is preliminary data.</text>
</comment>
<name>H1Q152_9BACT</name>
<evidence type="ECO:0000256" key="1">
    <source>
        <dbReference type="SAM" id="SignalP"/>
    </source>
</evidence>
<evidence type="ECO:0000313" key="3">
    <source>
        <dbReference type="Proteomes" id="UP000016023"/>
    </source>
</evidence>
<keyword evidence="1" id="KW-0732">Signal</keyword>
<dbReference type="RefSeq" id="WP_006951694.1">
    <property type="nucleotide sequence ID" value="NZ_JH594521.1"/>
</dbReference>
<accession>H1Q152</accession>
<reference evidence="2 3" key="1">
    <citation type="submission" date="2011-12" db="EMBL/GenBank/DDBJ databases">
        <title>The Genome Sequence of Prevotella micans F0438.</title>
        <authorList>
            <consortium name="The Broad Institute Genome Sequencing Platform"/>
            <person name="Earl A."/>
            <person name="Ward D."/>
            <person name="Feldgarden M."/>
            <person name="Gevers D."/>
            <person name="Izard J."/>
            <person name="Baranova O.V."/>
            <person name="Blanton J.M."/>
            <person name="Wade W.G."/>
            <person name="Dewhirst F.E."/>
            <person name="Young S.K."/>
            <person name="Zeng Q."/>
            <person name="Gargeya S."/>
            <person name="Fitzgerald M."/>
            <person name="Haas B."/>
            <person name="Abouelleil A."/>
            <person name="Alvarado L."/>
            <person name="Arachchi H.M."/>
            <person name="Berlin A."/>
            <person name="Chapman S.B."/>
            <person name="Gearin G."/>
            <person name="Goldberg J."/>
            <person name="Griggs A."/>
            <person name="Gujja S."/>
            <person name="Hansen M."/>
            <person name="Heiman D."/>
            <person name="Howarth C."/>
            <person name="Larimer J."/>
            <person name="Lui A."/>
            <person name="MacDonald P.J.P."/>
            <person name="McCowen C."/>
            <person name="Montmayeur A."/>
            <person name="Murphy C."/>
            <person name="Neiman D."/>
            <person name="Pearson M."/>
            <person name="Priest M."/>
            <person name="Roberts A."/>
            <person name="Saif S."/>
            <person name="Shea T."/>
            <person name="Sisk P."/>
            <person name="Stolte C."/>
            <person name="Sykes S."/>
            <person name="Wortman J."/>
            <person name="Nusbaum C."/>
            <person name="Birren B."/>
        </authorList>
    </citation>
    <scope>NUCLEOTIDE SEQUENCE [LARGE SCALE GENOMIC DNA]</scope>
    <source>
        <strain evidence="2 3">F0438</strain>
    </source>
</reference>
<dbReference type="PATRIC" id="fig|883158.3.peg.654"/>
<dbReference type="Proteomes" id="UP000016023">
    <property type="component" value="Unassembled WGS sequence"/>
</dbReference>
<sequence>MKKYLLLLLAVCQGVAVMAQQPTSYKMKVTLKSGEKIVMLTEDIDSLTFADYDKVKVNLSERFVTSSTVAVNIELQENSKRFYALCLPASQQIPENQLKDYILAHKTVEKETSYKKSFDMLQPETEYTVYALAFDINDVPSEVSKITLKTGKVEDDELTIKVNSVTRRTVDFSVKPKNPNTKFYTLCSGLDKYYKDCDERENHGDVVKHYIAMWTYFASMYGGTWQSLMNNDLKSGVFQDVQGRLRWNDDQMIVAFGMNEDGTLSTPVYTKNFKTQAPTPSTNQIKLEIKSVAYRKVILKATTTNNDSYYLGVQPASYVDRFSSREEMINHLCYESTVENQNFNGDTETEFNPFKPDQDYYAIAVGLDDNAPSTAPIVIKFHHPAKN</sequence>
<organism evidence="2 3">
    <name type="scientific">Prevotella micans F0438</name>
    <dbReference type="NCBI Taxonomy" id="883158"/>
    <lineage>
        <taxon>Bacteria</taxon>
        <taxon>Pseudomonadati</taxon>
        <taxon>Bacteroidota</taxon>
        <taxon>Bacteroidia</taxon>
        <taxon>Bacteroidales</taxon>
        <taxon>Prevotellaceae</taxon>
        <taxon>Prevotella</taxon>
    </lineage>
</organism>
<feature type="chain" id="PRO_5003552193" evidence="1">
    <location>
        <begin position="20"/>
        <end position="387"/>
    </location>
</feature>
<evidence type="ECO:0000313" key="2">
    <source>
        <dbReference type="EMBL" id="EHO72880.1"/>
    </source>
</evidence>
<dbReference type="STRING" id="883158.HMPREF9140_00640"/>
<feature type="signal peptide" evidence="1">
    <location>
        <begin position="1"/>
        <end position="19"/>
    </location>
</feature>
<protein>
    <submittedName>
        <fullName evidence="2">Uncharacterized protein</fullName>
    </submittedName>
</protein>
<proteinExistence type="predicted"/>
<gene>
    <name evidence="2" type="ORF">HMPREF9140_00640</name>
</gene>